<dbReference type="EMBL" id="AP023086">
    <property type="protein sequence ID" value="BCD99236.1"/>
    <property type="molecule type" value="Genomic_DNA"/>
</dbReference>
<dbReference type="AlphaFoldDB" id="A0AAN1WKE8"/>
<dbReference type="NCBIfam" id="TIGR01549">
    <property type="entry name" value="HAD-SF-IA-v1"/>
    <property type="match status" value="1"/>
</dbReference>
<dbReference type="Pfam" id="PF00702">
    <property type="entry name" value="Hydrolase"/>
    <property type="match status" value="1"/>
</dbReference>
<dbReference type="RefSeq" id="WP_236984301.1">
    <property type="nucleotide sequence ID" value="NZ_AP023086.1"/>
</dbReference>
<dbReference type="InterPro" id="IPR036412">
    <property type="entry name" value="HAD-like_sf"/>
</dbReference>
<dbReference type="InterPro" id="IPR051828">
    <property type="entry name" value="HAD-like_hydrolase_domain"/>
</dbReference>
<dbReference type="PRINTS" id="PR00413">
    <property type="entry name" value="HADHALOGNASE"/>
</dbReference>
<gene>
    <name evidence="1" type="ORF">MARGE09_P3437</name>
</gene>
<organism evidence="1 2">
    <name type="scientific">Marinagarivorans cellulosilyticus</name>
    <dbReference type="NCBI Taxonomy" id="2721545"/>
    <lineage>
        <taxon>Bacteria</taxon>
        <taxon>Pseudomonadati</taxon>
        <taxon>Pseudomonadota</taxon>
        <taxon>Gammaproteobacteria</taxon>
        <taxon>Cellvibrionales</taxon>
        <taxon>Cellvibrionaceae</taxon>
        <taxon>Marinagarivorans</taxon>
    </lineage>
</organism>
<dbReference type="PANTHER" id="PTHR46191">
    <property type="match status" value="1"/>
</dbReference>
<dbReference type="Gene3D" id="1.10.150.400">
    <property type="match status" value="1"/>
</dbReference>
<accession>A0AAN1WKE8</accession>
<dbReference type="KEGG" id="marq:MARGE09_P3437"/>
<dbReference type="SUPFAM" id="SSF56784">
    <property type="entry name" value="HAD-like"/>
    <property type="match status" value="1"/>
</dbReference>
<evidence type="ECO:0000313" key="1">
    <source>
        <dbReference type="EMBL" id="BCD99236.1"/>
    </source>
</evidence>
<protein>
    <recommendedName>
        <fullName evidence="3">HAD family hydrolase</fullName>
    </recommendedName>
</protein>
<dbReference type="PANTHER" id="PTHR46191:SF2">
    <property type="entry name" value="HALOACID DEHALOGENASE-LIKE HYDROLASE DOMAIN-CONTAINING PROTEIN 3"/>
    <property type="match status" value="1"/>
</dbReference>
<dbReference type="Proteomes" id="UP001320119">
    <property type="component" value="Chromosome"/>
</dbReference>
<keyword evidence="2" id="KW-1185">Reference proteome</keyword>
<reference evidence="1 2" key="1">
    <citation type="journal article" date="2022" name="IScience">
        <title>An ultrasensitive nanofiber-based assay for enzymatic hydrolysis and deep-sea microbial degradation of cellulose.</title>
        <authorList>
            <person name="Tsudome M."/>
            <person name="Tachioka M."/>
            <person name="Miyazaki M."/>
            <person name="Uchimura K."/>
            <person name="Tsuda M."/>
            <person name="Takaki Y."/>
            <person name="Deguchi S."/>
        </authorList>
    </citation>
    <scope>NUCLEOTIDE SEQUENCE [LARGE SCALE GENOMIC DNA]</scope>
    <source>
        <strain evidence="1 2">GE09</strain>
    </source>
</reference>
<proteinExistence type="predicted"/>
<evidence type="ECO:0008006" key="3">
    <source>
        <dbReference type="Google" id="ProtNLM"/>
    </source>
</evidence>
<dbReference type="InterPro" id="IPR023214">
    <property type="entry name" value="HAD_sf"/>
</dbReference>
<sequence>MNTPPLTIKPKLMVFDLFGTLICPGIYRHPFRKLLIWARNNGRRPTSSDARTIMTTPGSIDDIASALGITVPQSLIEEISNDIVKEVECTSLYNDVESTLENIKALGIDLALCSNLATPYSAVIDRHLANFSFDLSLSCEVGAVKPEFKIYDHVISLTSASRDEVLFVGDTVDADYTGPIEFGFSALHLNRTSPTAGGSIKNLTEISYLINKTCE</sequence>
<dbReference type="Gene3D" id="3.40.50.1000">
    <property type="entry name" value="HAD superfamily/HAD-like"/>
    <property type="match status" value="1"/>
</dbReference>
<dbReference type="InterPro" id="IPR006439">
    <property type="entry name" value="HAD-SF_hydro_IA"/>
</dbReference>
<evidence type="ECO:0000313" key="2">
    <source>
        <dbReference type="Proteomes" id="UP001320119"/>
    </source>
</evidence>
<name>A0AAN1WKE8_9GAMM</name>